<dbReference type="NCBIfam" id="TIGR03317">
    <property type="entry name" value="ygfZ_signature"/>
    <property type="match status" value="1"/>
</dbReference>
<organism evidence="4 5">
    <name type="scientific">Phragmitibacter flavus</name>
    <dbReference type="NCBI Taxonomy" id="2576071"/>
    <lineage>
        <taxon>Bacteria</taxon>
        <taxon>Pseudomonadati</taxon>
        <taxon>Verrucomicrobiota</taxon>
        <taxon>Verrucomicrobiia</taxon>
        <taxon>Verrucomicrobiales</taxon>
        <taxon>Verrucomicrobiaceae</taxon>
        <taxon>Phragmitibacter</taxon>
    </lineage>
</organism>
<name>A0A5R8KK80_9BACT</name>
<keyword evidence="1" id="KW-0809">Transit peptide</keyword>
<dbReference type="AlphaFoldDB" id="A0A5R8KK80"/>
<keyword evidence="5" id="KW-1185">Reference proteome</keyword>
<sequence length="301" mass="33440">MPLIDLSDRAKFLLTGEDRVRYLNGQVTNDVRKATADRTQHACVTNLKGRIEGDLRIHISQSGAEGLWLDTESGLRESLAIRLERYIIADDAELQDVTDDWQLFHIFGPDAEPFMAKAGTEGILLSDRFGIPGVDLWLAKNAPTPEFSGPKLTPEQANQLRIQRGIPRWPEELNPDAFPQEAGLETTAMDFHKGCYIGQEILSRIKTTGKMPNRLFHFSVPKSGLTLPESPSTWQLAQSQPDGSHKNIGVITSIAQHPVLDQFVALAYVRQAWDGVHSLLLVTDPASKIEIPIQVEPLPPQ</sequence>
<dbReference type="PANTHER" id="PTHR22602">
    <property type="entry name" value="TRANSFERASE CAF17, MITOCHONDRIAL-RELATED"/>
    <property type="match status" value="1"/>
</dbReference>
<dbReference type="Gene3D" id="3.30.1360.120">
    <property type="entry name" value="Probable tRNA modification gtpase trme, domain 1"/>
    <property type="match status" value="2"/>
</dbReference>
<feature type="binding site" evidence="2">
    <location>
        <position position="146"/>
    </location>
    <ligand>
        <name>substrate</name>
    </ligand>
</feature>
<dbReference type="RefSeq" id="WP_138084711.1">
    <property type="nucleotide sequence ID" value="NZ_VAUV01000002.1"/>
</dbReference>
<feature type="domain" description="GCVT N-terminal" evidence="3">
    <location>
        <begin position="3"/>
        <end position="118"/>
    </location>
</feature>
<dbReference type="OrthoDB" id="9796287at2"/>
<dbReference type="SUPFAM" id="SSF103025">
    <property type="entry name" value="Folate-binding domain"/>
    <property type="match status" value="1"/>
</dbReference>
<evidence type="ECO:0000313" key="5">
    <source>
        <dbReference type="Proteomes" id="UP000306196"/>
    </source>
</evidence>
<dbReference type="GO" id="GO:0016226">
    <property type="term" value="P:iron-sulfur cluster assembly"/>
    <property type="evidence" value="ECO:0007669"/>
    <property type="project" value="TreeGrafter"/>
</dbReference>
<dbReference type="PANTHER" id="PTHR22602:SF0">
    <property type="entry name" value="TRANSFERASE CAF17, MITOCHONDRIAL-RELATED"/>
    <property type="match status" value="1"/>
</dbReference>
<evidence type="ECO:0000256" key="2">
    <source>
        <dbReference type="PIRSR" id="PIRSR006487-1"/>
    </source>
</evidence>
<reference evidence="4 5" key="1">
    <citation type="submission" date="2019-05" db="EMBL/GenBank/DDBJ databases">
        <title>Verrucobacter flavum gen. nov., sp. nov. a new member of the family Verrucomicrobiaceae.</title>
        <authorList>
            <person name="Szuroczki S."/>
            <person name="Abbaszade G."/>
            <person name="Szabo A."/>
            <person name="Felfoldi T."/>
            <person name="Schumann P."/>
            <person name="Boka K."/>
            <person name="Keki Z."/>
            <person name="Toumi M."/>
            <person name="Toth E."/>
        </authorList>
    </citation>
    <scope>NUCLEOTIDE SEQUENCE [LARGE SCALE GENOMIC DNA]</scope>
    <source>
        <strain evidence="4 5">MG-N-17</strain>
    </source>
</reference>
<dbReference type="InterPro" id="IPR006222">
    <property type="entry name" value="GCVT_N"/>
</dbReference>
<evidence type="ECO:0000256" key="1">
    <source>
        <dbReference type="ARBA" id="ARBA00022946"/>
    </source>
</evidence>
<dbReference type="PIRSF" id="PIRSF006487">
    <property type="entry name" value="GcvT"/>
    <property type="match status" value="1"/>
</dbReference>
<evidence type="ECO:0000259" key="3">
    <source>
        <dbReference type="Pfam" id="PF01571"/>
    </source>
</evidence>
<gene>
    <name evidence="4" type="ORF">FEM03_03085</name>
</gene>
<proteinExistence type="predicted"/>
<dbReference type="InterPro" id="IPR045179">
    <property type="entry name" value="YgfZ/GcvT"/>
</dbReference>
<accession>A0A5R8KK80</accession>
<dbReference type="InterPro" id="IPR017703">
    <property type="entry name" value="YgfZ/GCV_T_CS"/>
</dbReference>
<comment type="caution">
    <text evidence="4">The sequence shown here is derived from an EMBL/GenBank/DDBJ whole genome shotgun (WGS) entry which is preliminary data.</text>
</comment>
<dbReference type="InterPro" id="IPR027266">
    <property type="entry name" value="TrmE/GcvT-like"/>
</dbReference>
<dbReference type="EMBL" id="VAUV01000002">
    <property type="protein sequence ID" value="TLD72355.1"/>
    <property type="molecule type" value="Genomic_DNA"/>
</dbReference>
<dbReference type="Proteomes" id="UP000306196">
    <property type="component" value="Unassembled WGS sequence"/>
</dbReference>
<dbReference type="Pfam" id="PF01571">
    <property type="entry name" value="GCV_T"/>
    <property type="match status" value="1"/>
</dbReference>
<protein>
    <submittedName>
        <fullName evidence="4">Folate-binding protein YgfZ</fullName>
    </submittedName>
</protein>
<evidence type="ECO:0000313" key="4">
    <source>
        <dbReference type="EMBL" id="TLD72355.1"/>
    </source>
</evidence>